<feature type="transmembrane region" description="Helical" evidence="7">
    <location>
        <begin position="37"/>
        <end position="56"/>
    </location>
</feature>
<evidence type="ECO:0000256" key="2">
    <source>
        <dbReference type="ARBA" id="ARBA00022448"/>
    </source>
</evidence>
<comment type="caution">
    <text evidence="8">The sequence shown here is derived from an EMBL/GenBank/DDBJ whole genome shotgun (WGS) entry which is preliminary data.</text>
</comment>
<accession>H5T9C2</accession>
<sequence>MTTIQTISILIYAFGFVYVASKVDYTRIIKERKWQHIIFGSIVGILFLWSFRVSIYDGLTMHFLWLTTLTLVLGFRWAVLVATTALLIMTAIGTEQWSMLGVNGLFGVLLPILITYGIFAFSFHRVPRQLFVYIFVCAFFPGAITMAAKMLSFSGYYLAEGIYSWDIIKDNYTTMTILMMFPEAFFNGFSITCLIIYKPDLVHTFHDKFYIDGK</sequence>
<dbReference type="STRING" id="56804.BAE46_00170"/>
<gene>
    <name evidence="8" type="ORF">GPUN_0761</name>
</gene>
<feature type="transmembrane region" description="Helical" evidence="7">
    <location>
        <begin position="100"/>
        <end position="124"/>
    </location>
</feature>
<evidence type="ECO:0000256" key="3">
    <source>
        <dbReference type="ARBA" id="ARBA00022475"/>
    </source>
</evidence>
<dbReference type="Pfam" id="PF01891">
    <property type="entry name" value="CbiM"/>
    <property type="match status" value="1"/>
</dbReference>
<dbReference type="Gene3D" id="1.10.1760.20">
    <property type="match status" value="1"/>
</dbReference>
<dbReference type="eggNOG" id="COG3235">
    <property type="taxonomic scope" value="Bacteria"/>
</dbReference>
<name>H5T9C2_9ALTE</name>
<proteinExistence type="predicted"/>
<dbReference type="RefSeq" id="WP_006003453.1">
    <property type="nucleotide sequence ID" value="NZ_BAET01000007.1"/>
</dbReference>
<keyword evidence="2" id="KW-0813">Transport</keyword>
<feature type="transmembrane region" description="Helical" evidence="7">
    <location>
        <begin position="172"/>
        <end position="197"/>
    </location>
</feature>
<dbReference type="GO" id="GO:0005886">
    <property type="term" value="C:plasma membrane"/>
    <property type="evidence" value="ECO:0007669"/>
    <property type="project" value="UniProtKB-SubCell"/>
</dbReference>
<protein>
    <submittedName>
        <fullName evidence="8">Uncharacterized protein</fullName>
    </submittedName>
</protein>
<feature type="transmembrane region" description="Helical" evidence="7">
    <location>
        <begin position="6"/>
        <end position="25"/>
    </location>
</feature>
<evidence type="ECO:0000256" key="7">
    <source>
        <dbReference type="SAM" id="Phobius"/>
    </source>
</evidence>
<dbReference type="InterPro" id="IPR002751">
    <property type="entry name" value="CbiM/NikMN"/>
</dbReference>
<evidence type="ECO:0000313" key="9">
    <source>
        <dbReference type="Proteomes" id="UP000053586"/>
    </source>
</evidence>
<evidence type="ECO:0000256" key="6">
    <source>
        <dbReference type="ARBA" id="ARBA00023136"/>
    </source>
</evidence>
<keyword evidence="4 7" id="KW-0812">Transmembrane</keyword>
<keyword evidence="3" id="KW-1003">Cell membrane</keyword>
<dbReference type="AlphaFoldDB" id="H5T9C2"/>
<evidence type="ECO:0000256" key="1">
    <source>
        <dbReference type="ARBA" id="ARBA00004651"/>
    </source>
</evidence>
<dbReference type="Proteomes" id="UP000053586">
    <property type="component" value="Unassembled WGS sequence"/>
</dbReference>
<dbReference type="GO" id="GO:0000041">
    <property type="term" value="P:transition metal ion transport"/>
    <property type="evidence" value="ECO:0007669"/>
    <property type="project" value="InterPro"/>
</dbReference>
<evidence type="ECO:0000256" key="4">
    <source>
        <dbReference type="ARBA" id="ARBA00022692"/>
    </source>
</evidence>
<reference evidence="8 9" key="2">
    <citation type="journal article" date="2017" name="Antonie Van Leeuwenhoek">
        <title>Rhizobium rhizosphaerae sp. nov., a novel species isolated from rice rhizosphere.</title>
        <authorList>
            <person name="Zhao J.J."/>
            <person name="Zhang J."/>
            <person name="Zhang R.J."/>
            <person name="Zhang C.W."/>
            <person name="Yin H.Q."/>
            <person name="Zhang X.X."/>
        </authorList>
    </citation>
    <scope>NUCLEOTIDE SEQUENCE [LARGE SCALE GENOMIC DNA]</scope>
    <source>
        <strain evidence="8 9">ACAM 611</strain>
    </source>
</reference>
<feature type="transmembrane region" description="Helical" evidence="7">
    <location>
        <begin position="62"/>
        <end position="88"/>
    </location>
</feature>
<dbReference type="EMBL" id="BAET01000007">
    <property type="protein sequence ID" value="GAB54899.1"/>
    <property type="molecule type" value="Genomic_DNA"/>
</dbReference>
<evidence type="ECO:0000313" key="8">
    <source>
        <dbReference type="EMBL" id="GAB54899.1"/>
    </source>
</evidence>
<reference evidence="8 9" key="1">
    <citation type="journal article" date="2012" name="J. Bacteriol.">
        <title>Genome sequence of proteorhodopsin-containing sea ice bacterium Glaciecola punicea ACAM 611T.</title>
        <authorList>
            <person name="Qin Q.-L."/>
            <person name="Xie B.-B."/>
            <person name="Shu Y.-L."/>
            <person name="Rong J.-C."/>
            <person name="Zhao D.-L."/>
            <person name="Zhang X.-Y."/>
            <person name="Chen X.-L."/>
            <person name="Zhou B.-C."/>
            <person name="Zhanga Y.-Z."/>
        </authorList>
    </citation>
    <scope>NUCLEOTIDE SEQUENCE [LARGE SCALE GENOMIC DNA]</scope>
    <source>
        <strain evidence="8 9">ACAM 611</strain>
    </source>
</reference>
<keyword evidence="6 7" id="KW-0472">Membrane</keyword>
<evidence type="ECO:0000256" key="5">
    <source>
        <dbReference type="ARBA" id="ARBA00022989"/>
    </source>
</evidence>
<feature type="transmembrane region" description="Helical" evidence="7">
    <location>
        <begin position="130"/>
        <end position="151"/>
    </location>
</feature>
<comment type="subcellular location">
    <subcellularLocation>
        <location evidence="1">Cell membrane</location>
        <topology evidence="1">Multi-pass membrane protein</topology>
    </subcellularLocation>
</comment>
<keyword evidence="5 7" id="KW-1133">Transmembrane helix</keyword>
<dbReference type="OrthoDB" id="5297929at2"/>
<keyword evidence="9" id="KW-1185">Reference proteome</keyword>
<organism evidence="8 9">
    <name type="scientific">Glaciecola punicea ACAM 611</name>
    <dbReference type="NCBI Taxonomy" id="1121923"/>
    <lineage>
        <taxon>Bacteria</taxon>
        <taxon>Pseudomonadati</taxon>
        <taxon>Pseudomonadota</taxon>
        <taxon>Gammaproteobacteria</taxon>
        <taxon>Alteromonadales</taxon>
        <taxon>Alteromonadaceae</taxon>
        <taxon>Glaciecola</taxon>
    </lineage>
</organism>